<dbReference type="Proteomes" id="UP000428260">
    <property type="component" value="Chromosome"/>
</dbReference>
<dbReference type="AlphaFoldDB" id="A0A6I6JL88"/>
<dbReference type="KEGG" id="mcos:GM418_05335"/>
<dbReference type="Gene3D" id="3.40.1280.10">
    <property type="match status" value="1"/>
</dbReference>
<name>A0A6I6JL88_9BACT</name>
<dbReference type="Pfam" id="PF00588">
    <property type="entry name" value="SpoU_methylase"/>
    <property type="match status" value="1"/>
</dbReference>
<dbReference type="InterPro" id="IPR051259">
    <property type="entry name" value="rRNA_Methyltransferase"/>
</dbReference>
<proteinExistence type="inferred from homology"/>
<dbReference type="Pfam" id="PF22435">
    <property type="entry name" value="MRM3-like_sub_bind"/>
    <property type="match status" value="1"/>
</dbReference>
<sequence length="263" mass="29539">MISKNKIKLIHSLSQKKYRKKENLFLVEGDKNVLDVLQSKINIIHLFATQSFITSNKINSNHAQEITEADTAEIKKASLQKNPQNCIALCKIPPQNNLPQKLENNLSLFLDGIQDPGNLGTILRISDWFGIEYIFCSPDTADIFNPKVVQSSMGSICRTKVIYSTFEKIFNLAKSSNVKITGTFLEGENIYAETLPERTLLIMGNEGNGIRKENEYGVDKKIMIPHFAINNNKAESLNVAVATGIICSEFRRQQLAGVLFEMK</sequence>
<keyword evidence="3 6" id="KW-0808">Transferase</keyword>
<keyword evidence="7" id="KW-1185">Reference proteome</keyword>
<gene>
    <name evidence="6" type="ORF">GM418_05335</name>
</gene>
<comment type="similarity">
    <text evidence="1">Belongs to the class IV-like SAM-binding methyltransferase superfamily. RNA methyltransferase TrmH family.</text>
</comment>
<feature type="domain" description="MRM3-like substrate binding" evidence="5">
    <location>
        <begin position="5"/>
        <end position="88"/>
    </location>
</feature>
<evidence type="ECO:0000313" key="6">
    <source>
        <dbReference type="EMBL" id="QGY43101.1"/>
    </source>
</evidence>
<dbReference type="InterPro" id="IPR001537">
    <property type="entry name" value="SpoU_MeTrfase"/>
</dbReference>
<dbReference type="GO" id="GO:0032259">
    <property type="term" value="P:methylation"/>
    <property type="evidence" value="ECO:0007669"/>
    <property type="project" value="UniProtKB-KW"/>
</dbReference>
<organism evidence="6 7">
    <name type="scientific">Maribellus comscasis</name>
    <dbReference type="NCBI Taxonomy" id="2681766"/>
    <lineage>
        <taxon>Bacteria</taxon>
        <taxon>Pseudomonadati</taxon>
        <taxon>Bacteroidota</taxon>
        <taxon>Bacteroidia</taxon>
        <taxon>Marinilabiliales</taxon>
        <taxon>Prolixibacteraceae</taxon>
        <taxon>Maribellus</taxon>
    </lineage>
</organism>
<dbReference type="GO" id="GO:0008173">
    <property type="term" value="F:RNA methyltransferase activity"/>
    <property type="evidence" value="ECO:0007669"/>
    <property type="project" value="InterPro"/>
</dbReference>
<evidence type="ECO:0000259" key="5">
    <source>
        <dbReference type="Pfam" id="PF22435"/>
    </source>
</evidence>
<dbReference type="EMBL" id="CP046401">
    <property type="protein sequence ID" value="QGY43101.1"/>
    <property type="molecule type" value="Genomic_DNA"/>
</dbReference>
<evidence type="ECO:0000313" key="7">
    <source>
        <dbReference type="Proteomes" id="UP000428260"/>
    </source>
</evidence>
<evidence type="ECO:0000259" key="4">
    <source>
        <dbReference type="Pfam" id="PF00588"/>
    </source>
</evidence>
<protein>
    <submittedName>
        <fullName evidence="6">RNA methyltransferase</fullName>
    </submittedName>
</protein>
<accession>A0A6I6JL88</accession>
<dbReference type="InterPro" id="IPR029028">
    <property type="entry name" value="Alpha/beta_knot_MTases"/>
</dbReference>
<dbReference type="Gene3D" id="3.30.1330.30">
    <property type="match status" value="1"/>
</dbReference>
<dbReference type="SUPFAM" id="SSF75217">
    <property type="entry name" value="alpha/beta knot"/>
    <property type="match status" value="1"/>
</dbReference>
<dbReference type="InterPro" id="IPR053888">
    <property type="entry name" value="MRM3-like_sub_bind"/>
</dbReference>
<dbReference type="PANTHER" id="PTHR43191">
    <property type="entry name" value="RRNA METHYLTRANSFERASE 3"/>
    <property type="match status" value="1"/>
</dbReference>
<evidence type="ECO:0000256" key="2">
    <source>
        <dbReference type="ARBA" id="ARBA00022603"/>
    </source>
</evidence>
<evidence type="ECO:0000256" key="1">
    <source>
        <dbReference type="ARBA" id="ARBA00007228"/>
    </source>
</evidence>
<dbReference type="SUPFAM" id="SSF55315">
    <property type="entry name" value="L30e-like"/>
    <property type="match status" value="1"/>
</dbReference>
<dbReference type="GO" id="GO:0003723">
    <property type="term" value="F:RNA binding"/>
    <property type="evidence" value="ECO:0007669"/>
    <property type="project" value="InterPro"/>
</dbReference>
<dbReference type="RefSeq" id="WP_158863896.1">
    <property type="nucleotide sequence ID" value="NZ_CP046401.1"/>
</dbReference>
<reference evidence="6 7" key="1">
    <citation type="submission" date="2019-11" db="EMBL/GenBank/DDBJ databases">
        <authorList>
            <person name="Zheng R.K."/>
            <person name="Sun C.M."/>
        </authorList>
    </citation>
    <scope>NUCLEOTIDE SEQUENCE [LARGE SCALE GENOMIC DNA]</scope>
    <source>
        <strain evidence="6 7">WC007</strain>
    </source>
</reference>
<dbReference type="InterPro" id="IPR029026">
    <property type="entry name" value="tRNA_m1G_MTases_N"/>
</dbReference>
<dbReference type="PANTHER" id="PTHR43191:SF2">
    <property type="entry name" value="RRNA METHYLTRANSFERASE 3, MITOCHONDRIAL"/>
    <property type="match status" value="1"/>
</dbReference>
<keyword evidence="2 6" id="KW-0489">Methyltransferase</keyword>
<dbReference type="GO" id="GO:0006396">
    <property type="term" value="P:RNA processing"/>
    <property type="evidence" value="ECO:0007669"/>
    <property type="project" value="InterPro"/>
</dbReference>
<evidence type="ECO:0000256" key="3">
    <source>
        <dbReference type="ARBA" id="ARBA00022679"/>
    </source>
</evidence>
<dbReference type="InterPro" id="IPR029064">
    <property type="entry name" value="Ribosomal_eL30-like_sf"/>
</dbReference>
<dbReference type="CDD" id="cd18109">
    <property type="entry name" value="SpoU-like_RNA-MTase"/>
    <property type="match status" value="1"/>
</dbReference>
<feature type="domain" description="tRNA/rRNA methyltransferase SpoU type" evidence="4">
    <location>
        <begin position="106"/>
        <end position="247"/>
    </location>
</feature>